<dbReference type="Proteomes" id="UP000006757">
    <property type="component" value="Unassembled WGS sequence"/>
</dbReference>
<dbReference type="AlphaFoldDB" id="K1WU18"/>
<comment type="caution">
    <text evidence="2">The sequence shown here is derived from an EMBL/GenBank/DDBJ whole genome shotgun (WGS) entry which is preliminary data.</text>
</comment>
<protein>
    <submittedName>
        <fullName evidence="2">Uncharacterized protein</fullName>
    </submittedName>
</protein>
<feature type="compositionally biased region" description="Basic residues" evidence="1">
    <location>
        <begin position="210"/>
        <end position="219"/>
    </location>
</feature>
<dbReference type="EMBL" id="AMBO01000225">
    <property type="protein sequence ID" value="EKD04394.1"/>
    <property type="molecule type" value="Genomic_DNA"/>
</dbReference>
<gene>
    <name evidence="2" type="ORF">A1Q2_01278</name>
</gene>
<organism evidence="2 3">
    <name type="scientific">Trichosporon asahii var. asahii (strain CBS 8904)</name>
    <name type="common">Yeast</name>
    <dbReference type="NCBI Taxonomy" id="1220162"/>
    <lineage>
        <taxon>Eukaryota</taxon>
        <taxon>Fungi</taxon>
        <taxon>Dikarya</taxon>
        <taxon>Basidiomycota</taxon>
        <taxon>Agaricomycotina</taxon>
        <taxon>Tremellomycetes</taxon>
        <taxon>Trichosporonales</taxon>
        <taxon>Trichosporonaceae</taxon>
        <taxon>Trichosporon</taxon>
    </lineage>
</organism>
<sequence length="333" mass="35932">MFSHPTTSEDFTAERSRSVVEGIQAAAGKNVQVALLEDVPPIKAHIKQVVILAQSSEGWCVALHENATPEAHVEYFAESGSARTTPRWRRVVPDKAEAEEATKPRPASETAVRALLPRLEAAINLTSKLTWDLIALPCPPHLMAIPEAARVLLLLLLAGWMAHSRLVVQSRLRRLDKIHYLPEWRQGIAELESGCWYGAGMRIELTPAQARKRSSRGQYRHGVNARRTQALHPAPVGYLGSSPAPSALRNVPLPRAAAIDERPRTLAAEEGDFAGGAPPPSLPAGDAGGVHPATDHDQRLARGNAVRAPVWAAVPHDPRAECEVGKGALGGEE</sequence>
<proteinExistence type="predicted"/>
<evidence type="ECO:0000313" key="3">
    <source>
        <dbReference type="Proteomes" id="UP000006757"/>
    </source>
</evidence>
<evidence type="ECO:0000313" key="2">
    <source>
        <dbReference type="EMBL" id="EKD04394.1"/>
    </source>
</evidence>
<reference evidence="2 3" key="1">
    <citation type="journal article" date="2012" name="Eukaryot. Cell">
        <title>Genome sequence of the Trichosporon asahii environmental strain CBS 8904.</title>
        <authorList>
            <person name="Yang R.Y."/>
            <person name="Li H.T."/>
            <person name="Zhu H."/>
            <person name="Zhou G.P."/>
            <person name="Wang M."/>
            <person name="Wang L."/>
        </authorList>
    </citation>
    <scope>NUCLEOTIDE SEQUENCE [LARGE SCALE GENOMIC DNA]</scope>
    <source>
        <strain evidence="2 3">CBS 8904</strain>
    </source>
</reference>
<evidence type="ECO:0000256" key="1">
    <source>
        <dbReference type="SAM" id="MobiDB-lite"/>
    </source>
</evidence>
<dbReference type="InParanoid" id="K1WU18"/>
<feature type="region of interest" description="Disordered" evidence="1">
    <location>
        <begin position="270"/>
        <end position="333"/>
    </location>
</feature>
<dbReference type="HOGENOM" id="CLU_842477_0_0_1"/>
<name>K1WU18_TRIAC</name>
<keyword evidence="3" id="KW-1185">Reference proteome</keyword>
<feature type="region of interest" description="Disordered" evidence="1">
    <location>
        <begin position="208"/>
        <end position="243"/>
    </location>
</feature>
<accession>K1WU18</accession>